<reference evidence="2 3" key="1">
    <citation type="submission" date="2013-07" db="EMBL/GenBank/DDBJ databases">
        <title>Comparative Genomic and Metabolomic Analysis of Twelve Strains of Pseudoalteromonas luteoviolacea.</title>
        <authorList>
            <person name="Vynne N.G."/>
            <person name="Mansson M."/>
            <person name="Gram L."/>
        </authorList>
    </citation>
    <scope>NUCLEOTIDE SEQUENCE [LARGE SCALE GENOMIC DNA]</scope>
    <source>
        <strain evidence="2 3">S4060-1</strain>
    </source>
</reference>
<dbReference type="Proteomes" id="UP000076661">
    <property type="component" value="Unassembled WGS sequence"/>
</dbReference>
<dbReference type="SUPFAM" id="SSF56925">
    <property type="entry name" value="OMPA-like"/>
    <property type="match status" value="1"/>
</dbReference>
<organism evidence="2 3">
    <name type="scientific">Pseudoalteromonas luteoviolacea S4060-1</name>
    <dbReference type="NCBI Taxonomy" id="1365257"/>
    <lineage>
        <taxon>Bacteria</taxon>
        <taxon>Pseudomonadati</taxon>
        <taxon>Pseudomonadota</taxon>
        <taxon>Gammaproteobacteria</taxon>
        <taxon>Alteromonadales</taxon>
        <taxon>Pseudoalteromonadaceae</taxon>
        <taxon>Pseudoalteromonas</taxon>
    </lineage>
</organism>
<dbReference type="PATRIC" id="fig|1365257.3.peg.3544"/>
<proteinExistence type="predicted"/>
<gene>
    <name evidence="2" type="ORF">N478_23615</name>
</gene>
<keyword evidence="1" id="KW-0732">Signal</keyword>
<sequence length="230" mass="26025">MKPSLFALTVALFSGHTFASNAINFDYVGAGYAKLKQDNFISHDGYTFEASKQFADSWVASAQYMSTSGKGTMSDIDEILEAKVLTNLHIDGEIDYWSIGGAYLFAQDDNSTIELAARFNRLNVDYNILETEQILSSGSYLIEADAPHHFNLNDHTNTYTLQTNYHYAFSESASVIAGIGYEYLKDAEQKHELFYQFGGNYNFAQNFTLSALYRNIDIYETYSVTLRYNF</sequence>
<comment type="caution">
    <text evidence="2">The sequence shown here is derived from an EMBL/GenBank/DDBJ whole genome shotgun (WGS) entry which is preliminary data.</text>
</comment>
<feature type="signal peptide" evidence="1">
    <location>
        <begin position="1"/>
        <end position="19"/>
    </location>
</feature>
<dbReference type="AlphaFoldDB" id="A0A167L7G4"/>
<name>A0A167L7G4_9GAMM</name>
<evidence type="ECO:0008006" key="4">
    <source>
        <dbReference type="Google" id="ProtNLM"/>
    </source>
</evidence>
<evidence type="ECO:0000313" key="3">
    <source>
        <dbReference type="Proteomes" id="UP000076661"/>
    </source>
</evidence>
<protein>
    <recommendedName>
        <fullName evidence="4">Outer membrane protein beta-barrel domain-containing protein</fullName>
    </recommendedName>
</protein>
<dbReference type="EMBL" id="AUXX01000031">
    <property type="protein sequence ID" value="KZN63939.1"/>
    <property type="molecule type" value="Genomic_DNA"/>
</dbReference>
<evidence type="ECO:0000313" key="2">
    <source>
        <dbReference type="EMBL" id="KZN63939.1"/>
    </source>
</evidence>
<dbReference type="RefSeq" id="WP_063381968.1">
    <property type="nucleotide sequence ID" value="NZ_AUXX01000031.1"/>
</dbReference>
<feature type="chain" id="PRO_5007889734" description="Outer membrane protein beta-barrel domain-containing protein" evidence="1">
    <location>
        <begin position="20"/>
        <end position="230"/>
    </location>
</feature>
<dbReference type="InterPro" id="IPR011250">
    <property type="entry name" value="OMP/PagP_B-barrel"/>
</dbReference>
<evidence type="ECO:0000256" key="1">
    <source>
        <dbReference type="SAM" id="SignalP"/>
    </source>
</evidence>
<accession>A0A167L7G4</accession>